<protein>
    <recommendedName>
        <fullName evidence="1">Transposase IS4-like domain-containing protein</fullName>
    </recommendedName>
</protein>
<sequence>MYFKSHKGYRLVAVDGSTLSILVDVNNIETYSFNRGKNKKGYNAFHLHASYDLLEQNYDDIIIEGEAKYNENVAFIDIIDGYTGKKAIFIVDRNYESYNLFEHVSHLDNKFLIRIKDCGSNGKLKGMHVSLSGQCDVGVSRIVTFKQTKEVKKYPEKYRFFPKKIRFEYLNNDVPYYRFKCRIVRIKIGMIIMNALPQI</sequence>
<accession>A0A3E5FSS7</accession>
<evidence type="ECO:0000259" key="1">
    <source>
        <dbReference type="Pfam" id="PF01609"/>
    </source>
</evidence>
<reference evidence="2 3" key="1">
    <citation type="submission" date="2018-08" db="EMBL/GenBank/DDBJ databases">
        <title>A genome reference for cultivated species of the human gut microbiota.</title>
        <authorList>
            <person name="Zou Y."/>
            <person name="Xue W."/>
            <person name="Luo G."/>
        </authorList>
    </citation>
    <scope>NUCLEOTIDE SEQUENCE [LARGE SCALE GENOMIC DNA]</scope>
    <source>
        <strain evidence="2 3">OM02-6</strain>
    </source>
</reference>
<proteinExistence type="predicted"/>
<dbReference type="AlphaFoldDB" id="A0A3E5FSS7"/>
<dbReference type="Pfam" id="PF01609">
    <property type="entry name" value="DDE_Tnp_1"/>
    <property type="match status" value="1"/>
</dbReference>
<comment type="caution">
    <text evidence="2">The sequence shown here is derived from an EMBL/GenBank/DDBJ whole genome shotgun (WGS) entry which is preliminary data.</text>
</comment>
<dbReference type="GO" id="GO:0003677">
    <property type="term" value="F:DNA binding"/>
    <property type="evidence" value="ECO:0007669"/>
    <property type="project" value="InterPro"/>
</dbReference>
<dbReference type="GO" id="GO:0004803">
    <property type="term" value="F:transposase activity"/>
    <property type="evidence" value="ECO:0007669"/>
    <property type="project" value="InterPro"/>
</dbReference>
<name>A0A3E5FSS7_9FIRM</name>
<feature type="domain" description="Transposase IS4-like" evidence="1">
    <location>
        <begin position="8"/>
        <end position="116"/>
    </location>
</feature>
<dbReference type="EMBL" id="QSVF01000002">
    <property type="protein sequence ID" value="RGO13046.1"/>
    <property type="molecule type" value="Genomic_DNA"/>
</dbReference>
<evidence type="ECO:0000313" key="2">
    <source>
        <dbReference type="EMBL" id="RGO13046.1"/>
    </source>
</evidence>
<gene>
    <name evidence="2" type="ORF">DXB31_01035</name>
</gene>
<dbReference type="Proteomes" id="UP000261087">
    <property type="component" value="Unassembled WGS sequence"/>
</dbReference>
<dbReference type="GO" id="GO:0006313">
    <property type="term" value="P:DNA transposition"/>
    <property type="evidence" value="ECO:0007669"/>
    <property type="project" value="InterPro"/>
</dbReference>
<organism evidence="2 3">
    <name type="scientific">Thomasclavelia spiroformis</name>
    <dbReference type="NCBI Taxonomy" id="29348"/>
    <lineage>
        <taxon>Bacteria</taxon>
        <taxon>Bacillati</taxon>
        <taxon>Bacillota</taxon>
        <taxon>Erysipelotrichia</taxon>
        <taxon>Erysipelotrichales</taxon>
        <taxon>Coprobacillaceae</taxon>
        <taxon>Thomasclavelia</taxon>
    </lineage>
</organism>
<dbReference type="InterPro" id="IPR002559">
    <property type="entry name" value="Transposase_11"/>
</dbReference>
<evidence type="ECO:0000313" key="3">
    <source>
        <dbReference type="Proteomes" id="UP000261087"/>
    </source>
</evidence>